<dbReference type="SUPFAM" id="SSF51197">
    <property type="entry name" value="Clavaminate synthase-like"/>
    <property type="match status" value="1"/>
</dbReference>
<dbReference type="GO" id="GO:0016706">
    <property type="term" value="F:2-oxoglutarate-dependent dioxygenase activity"/>
    <property type="evidence" value="ECO:0007669"/>
    <property type="project" value="UniProtKB-ARBA"/>
</dbReference>
<dbReference type="RefSeq" id="WP_117398920.1">
    <property type="nucleotide sequence ID" value="NZ_QVNQ01000002.1"/>
</dbReference>
<dbReference type="Pfam" id="PF05721">
    <property type="entry name" value="PhyH"/>
    <property type="match status" value="1"/>
</dbReference>
<name>A0A372GNH8_9ACTN</name>
<sequence>MLDAAQLNAFIENGFVPVREAFPRDLADECRAVIWDDLGADPDDPSTWPGPIVTRPGYALPPFVAAVTTPRLHGAFDALVGEGRWQPRTSLGGFVVRFPGGEASVVDNWHVDVSFPGPDSAPTDYLTWRANVRSRDRALLMLFLFSDVTEHDAPTRLRVGSHRDVARVLAPHEEDGLDARALAAQADAASAHRSTAFATGSAGDVYLCHPFLVHAGQPHHGMTPRFLAQPPLHPTVPLNPEEPTAPVVTAIQRALTP</sequence>
<keyword evidence="1" id="KW-0223">Dioxygenase</keyword>
<accession>A0A372GNH8</accession>
<gene>
    <name evidence="1" type="ORF">D0T12_05040</name>
</gene>
<proteinExistence type="predicted"/>
<dbReference type="OrthoDB" id="9798771at2"/>
<organism evidence="1 2">
    <name type="scientific">Actinomadura spongiicola</name>
    <dbReference type="NCBI Taxonomy" id="2303421"/>
    <lineage>
        <taxon>Bacteria</taxon>
        <taxon>Bacillati</taxon>
        <taxon>Actinomycetota</taxon>
        <taxon>Actinomycetes</taxon>
        <taxon>Streptosporangiales</taxon>
        <taxon>Thermomonosporaceae</taxon>
        <taxon>Actinomadura</taxon>
    </lineage>
</organism>
<evidence type="ECO:0000313" key="2">
    <source>
        <dbReference type="Proteomes" id="UP000262882"/>
    </source>
</evidence>
<dbReference type="EMBL" id="QVNQ01000002">
    <property type="protein sequence ID" value="RFS86639.1"/>
    <property type="molecule type" value="Genomic_DNA"/>
</dbReference>
<protein>
    <submittedName>
        <fullName evidence="1">Phytanoyl-CoA dioxygenase</fullName>
    </submittedName>
</protein>
<dbReference type="InterPro" id="IPR008775">
    <property type="entry name" value="Phytyl_CoA_dOase-like"/>
</dbReference>
<comment type="caution">
    <text evidence="1">The sequence shown here is derived from an EMBL/GenBank/DDBJ whole genome shotgun (WGS) entry which is preliminary data.</text>
</comment>
<dbReference type="AlphaFoldDB" id="A0A372GNH8"/>
<keyword evidence="1" id="KW-0560">Oxidoreductase</keyword>
<evidence type="ECO:0000313" key="1">
    <source>
        <dbReference type="EMBL" id="RFS86639.1"/>
    </source>
</evidence>
<reference evidence="1 2" key="1">
    <citation type="submission" date="2018-08" db="EMBL/GenBank/DDBJ databases">
        <title>Actinomadura spongicola sp. nov., isolated from marine sponge Leucetta chagosensis.</title>
        <authorList>
            <person name="Li L."/>
            <person name="Lin H.W."/>
        </authorList>
    </citation>
    <scope>NUCLEOTIDE SEQUENCE [LARGE SCALE GENOMIC DNA]</scope>
    <source>
        <strain evidence="1 2">LHW52907</strain>
    </source>
</reference>
<dbReference type="Gene3D" id="2.60.120.620">
    <property type="entry name" value="q2cbj1_9rhob like domain"/>
    <property type="match status" value="1"/>
</dbReference>
<keyword evidence="2" id="KW-1185">Reference proteome</keyword>
<dbReference type="Proteomes" id="UP000262882">
    <property type="component" value="Unassembled WGS sequence"/>
</dbReference>